<dbReference type="EMBL" id="JACRVF010000005">
    <property type="protein sequence ID" value="MBC5994659.1"/>
    <property type="molecule type" value="Genomic_DNA"/>
</dbReference>
<dbReference type="InterPro" id="IPR000182">
    <property type="entry name" value="GNAT_dom"/>
</dbReference>
<gene>
    <name evidence="2" type="ORF">H8S84_17570</name>
</gene>
<organism evidence="2 3">
    <name type="scientific">Pontibacter cellulosilyticus</name>
    <dbReference type="NCBI Taxonomy" id="1720253"/>
    <lineage>
        <taxon>Bacteria</taxon>
        <taxon>Pseudomonadati</taxon>
        <taxon>Bacteroidota</taxon>
        <taxon>Cytophagia</taxon>
        <taxon>Cytophagales</taxon>
        <taxon>Hymenobacteraceae</taxon>
        <taxon>Pontibacter</taxon>
    </lineage>
</organism>
<feature type="domain" description="N-acetyltransferase" evidence="1">
    <location>
        <begin position="5"/>
        <end position="155"/>
    </location>
</feature>
<dbReference type="PROSITE" id="PS51186">
    <property type="entry name" value="GNAT"/>
    <property type="match status" value="1"/>
</dbReference>
<sequence>MIKSIKYSDLSPSETERLQHHIDTEFGHVPFVQAHVWAQPDWSIIKYEEDNTATFYNVVLREIALDGQNVKAAGINNVITPEAYRGKGYATTLLKATEGKLFDEWGCDCGVLLCADALVPFYSRLNWYKVDAILYYDQPAGKQLYDSNVMLLTPPGCSRLSPKEIDLNGLPW</sequence>
<dbReference type="RefSeq" id="WP_187068667.1">
    <property type="nucleotide sequence ID" value="NZ_JACRVF010000005.1"/>
</dbReference>
<dbReference type="InterPro" id="IPR016181">
    <property type="entry name" value="Acyl_CoA_acyltransferase"/>
</dbReference>
<comment type="caution">
    <text evidence="2">The sequence shown here is derived from an EMBL/GenBank/DDBJ whole genome shotgun (WGS) entry which is preliminary data.</text>
</comment>
<dbReference type="CDD" id="cd04301">
    <property type="entry name" value="NAT_SF"/>
    <property type="match status" value="1"/>
</dbReference>
<dbReference type="Pfam" id="PF13527">
    <property type="entry name" value="Acetyltransf_9"/>
    <property type="match status" value="1"/>
</dbReference>
<evidence type="ECO:0000259" key="1">
    <source>
        <dbReference type="PROSITE" id="PS51186"/>
    </source>
</evidence>
<keyword evidence="3" id="KW-1185">Reference proteome</keyword>
<reference evidence="2" key="1">
    <citation type="submission" date="2020-08" db="EMBL/GenBank/DDBJ databases">
        <title>Pontibacter sp. SD6 16S ribosomal RNA gene Genome sequencing and assembly.</title>
        <authorList>
            <person name="Kang M."/>
        </authorList>
    </citation>
    <scope>NUCLEOTIDE SEQUENCE</scope>
    <source>
        <strain evidence="2">SD6</strain>
    </source>
</reference>
<dbReference type="Gene3D" id="3.40.630.30">
    <property type="match status" value="1"/>
</dbReference>
<protein>
    <submittedName>
        <fullName evidence="2">GNAT family N-acetyltransferase</fullName>
    </submittedName>
</protein>
<dbReference type="AlphaFoldDB" id="A0A923SK81"/>
<accession>A0A923SK81</accession>
<name>A0A923SK81_9BACT</name>
<dbReference type="SUPFAM" id="SSF55729">
    <property type="entry name" value="Acyl-CoA N-acyltransferases (Nat)"/>
    <property type="match status" value="1"/>
</dbReference>
<proteinExistence type="predicted"/>
<dbReference type="GO" id="GO:0016747">
    <property type="term" value="F:acyltransferase activity, transferring groups other than amino-acyl groups"/>
    <property type="evidence" value="ECO:0007669"/>
    <property type="project" value="InterPro"/>
</dbReference>
<evidence type="ECO:0000313" key="2">
    <source>
        <dbReference type="EMBL" id="MBC5994659.1"/>
    </source>
</evidence>
<evidence type="ECO:0000313" key="3">
    <source>
        <dbReference type="Proteomes" id="UP000603640"/>
    </source>
</evidence>
<dbReference type="Proteomes" id="UP000603640">
    <property type="component" value="Unassembled WGS sequence"/>
</dbReference>